<dbReference type="GO" id="GO:0006488">
    <property type="term" value="P:dolichol-linked oligosaccharide biosynthetic process"/>
    <property type="evidence" value="ECO:0007669"/>
    <property type="project" value="InterPro"/>
</dbReference>
<keyword evidence="2" id="KW-0812">Transmembrane</keyword>
<evidence type="ECO:0008006" key="8">
    <source>
        <dbReference type="Google" id="ProtNLM"/>
    </source>
</evidence>
<dbReference type="GO" id="GO:0004577">
    <property type="term" value="F:N-acetylglucosaminyldiphosphodolichol N-acetylglucosaminyltransferase activity"/>
    <property type="evidence" value="ECO:0007669"/>
    <property type="project" value="TreeGrafter"/>
</dbReference>
<dbReference type="KEGG" id="sbae:DSM104329_00990"/>
<evidence type="ECO:0000256" key="2">
    <source>
        <dbReference type="ARBA" id="ARBA00022692"/>
    </source>
</evidence>
<dbReference type="PANTHER" id="PTHR12154:SF4">
    <property type="entry name" value="UDP-N-ACETYLGLUCOSAMINE TRANSFERASE SUBUNIT ALG14 HOMOLOG"/>
    <property type="match status" value="1"/>
</dbReference>
<evidence type="ECO:0000256" key="1">
    <source>
        <dbReference type="ARBA" id="ARBA00004389"/>
    </source>
</evidence>
<keyword evidence="7" id="KW-1185">Reference proteome</keyword>
<keyword evidence="3" id="KW-0256">Endoplasmic reticulum</keyword>
<dbReference type="Pfam" id="PF08660">
    <property type="entry name" value="Alg14"/>
    <property type="match status" value="1"/>
</dbReference>
<evidence type="ECO:0000313" key="6">
    <source>
        <dbReference type="EMBL" id="UGS34611.1"/>
    </source>
</evidence>
<evidence type="ECO:0000256" key="5">
    <source>
        <dbReference type="ARBA" id="ARBA00023136"/>
    </source>
</evidence>
<dbReference type="SUPFAM" id="SSF53756">
    <property type="entry name" value="UDP-Glycosyltransferase/glycogen phosphorylase"/>
    <property type="match status" value="1"/>
</dbReference>
<dbReference type="InterPro" id="IPR013969">
    <property type="entry name" value="Oligosacch_biosynth_Alg14"/>
</dbReference>
<evidence type="ECO:0000256" key="4">
    <source>
        <dbReference type="ARBA" id="ARBA00022989"/>
    </source>
</evidence>
<proteinExistence type="predicted"/>
<protein>
    <recommendedName>
        <fullName evidence="8">UDP-N-acetylglucosamine--LPS N-acetylglucosamine transferase</fullName>
    </recommendedName>
</protein>
<gene>
    <name evidence="6" type="ORF">DSM104329_00990</name>
</gene>
<dbReference type="PANTHER" id="PTHR12154">
    <property type="entry name" value="GLYCOSYL TRANSFERASE-RELATED"/>
    <property type="match status" value="1"/>
</dbReference>
<keyword evidence="5" id="KW-0472">Membrane</keyword>
<dbReference type="Gene3D" id="3.40.50.2000">
    <property type="entry name" value="Glycogen Phosphorylase B"/>
    <property type="match status" value="1"/>
</dbReference>
<evidence type="ECO:0000256" key="3">
    <source>
        <dbReference type="ARBA" id="ARBA00022824"/>
    </source>
</evidence>
<name>A0A9E6XVM9_9ACTN</name>
<keyword evidence="4" id="KW-1133">Transmembrane helix</keyword>
<dbReference type="RefSeq" id="WP_259314277.1">
    <property type="nucleotide sequence ID" value="NZ_CP087164.1"/>
</dbReference>
<evidence type="ECO:0000313" key="7">
    <source>
        <dbReference type="Proteomes" id="UP001162834"/>
    </source>
</evidence>
<reference evidence="6" key="1">
    <citation type="journal article" date="2022" name="Int. J. Syst. Evol. Microbiol.">
        <title>Pseudomonas aegrilactucae sp. nov. and Pseudomonas morbosilactucae sp. nov., pathogens causing bacterial rot of lettuce in Japan.</title>
        <authorList>
            <person name="Sawada H."/>
            <person name="Fujikawa T."/>
            <person name="Satou M."/>
        </authorList>
    </citation>
    <scope>NUCLEOTIDE SEQUENCE</scope>
    <source>
        <strain evidence="6">0166_1</strain>
    </source>
</reference>
<comment type="subcellular location">
    <subcellularLocation>
        <location evidence="1">Endoplasmic reticulum membrane</location>
        <topology evidence="1">Single-pass membrane protein</topology>
    </subcellularLocation>
</comment>
<dbReference type="AlphaFoldDB" id="A0A9E6XVM9"/>
<dbReference type="Proteomes" id="UP001162834">
    <property type="component" value="Chromosome"/>
</dbReference>
<sequence length="171" mass="18860">MAGAPRSSLLRRLGFRRVRGSARSVLLVCSPGGHLQQLLALEPAWDGLHTSWVTLPGADVEHLLEGRAVDLAHGPTNRDLGMLVRNLPLAWRIIRARDPDAILSTGAGVCVPFFWVGRLLGRRCVYVESLTRLDSASLSAKLIYPFASESFVQWPGARLRRRHRYAGSVLS</sequence>
<accession>A0A9E6XVM9</accession>
<organism evidence="6 7">
    <name type="scientific">Capillimicrobium parvum</name>
    <dbReference type="NCBI Taxonomy" id="2884022"/>
    <lineage>
        <taxon>Bacteria</taxon>
        <taxon>Bacillati</taxon>
        <taxon>Actinomycetota</taxon>
        <taxon>Thermoleophilia</taxon>
        <taxon>Solirubrobacterales</taxon>
        <taxon>Capillimicrobiaceae</taxon>
        <taxon>Capillimicrobium</taxon>
    </lineage>
</organism>
<dbReference type="EMBL" id="CP087164">
    <property type="protein sequence ID" value="UGS34611.1"/>
    <property type="molecule type" value="Genomic_DNA"/>
</dbReference>